<dbReference type="PANTHER" id="PTHR43102:SF2">
    <property type="entry name" value="GAF DOMAIN-CONTAINING PROTEIN"/>
    <property type="match status" value="1"/>
</dbReference>
<dbReference type="InterPro" id="IPR029016">
    <property type="entry name" value="GAF-like_dom_sf"/>
</dbReference>
<accession>A0A372NSE5</accession>
<dbReference type="Gene3D" id="3.30.450.20">
    <property type="entry name" value="PAS domain"/>
    <property type="match status" value="1"/>
</dbReference>
<keyword evidence="5" id="KW-1185">Reference proteome</keyword>
<organism evidence="4 5">
    <name type="scientific">Mucilaginibacter conchicola</name>
    <dbReference type="NCBI Taxonomy" id="2303333"/>
    <lineage>
        <taxon>Bacteria</taxon>
        <taxon>Pseudomonadati</taxon>
        <taxon>Bacteroidota</taxon>
        <taxon>Sphingobacteriia</taxon>
        <taxon>Sphingobacteriales</taxon>
        <taxon>Sphingobacteriaceae</taxon>
        <taxon>Mucilaginibacter</taxon>
    </lineage>
</organism>
<dbReference type="AlphaFoldDB" id="A0A372NSE5"/>
<name>A0A372NSE5_9SPHI</name>
<protein>
    <recommendedName>
        <fullName evidence="2">histidine kinase</fullName>
        <ecNumber evidence="2">2.7.13.3</ecNumber>
    </recommendedName>
</protein>
<reference evidence="4 5" key="1">
    <citation type="submission" date="2018-08" db="EMBL/GenBank/DDBJ databases">
        <title>Mucilaginibacter sp. MYSH2.</title>
        <authorList>
            <person name="Seo T."/>
        </authorList>
    </citation>
    <scope>NUCLEOTIDE SEQUENCE [LARGE SCALE GENOMIC DNA]</scope>
    <source>
        <strain evidence="4 5">MYSH2</strain>
    </source>
</reference>
<dbReference type="InterPro" id="IPR000014">
    <property type="entry name" value="PAS"/>
</dbReference>
<dbReference type="SUPFAM" id="SSF55781">
    <property type="entry name" value="GAF domain-like"/>
    <property type="match status" value="1"/>
</dbReference>
<evidence type="ECO:0000259" key="3">
    <source>
        <dbReference type="SMART" id="SM00065"/>
    </source>
</evidence>
<dbReference type="Pfam" id="PF13185">
    <property type="entry name" value="GAF_2"/>
    <property type="match status" value="1"/>
</dbReference>
<evidence type="ECO:0000256" key="1">
    <source>
        <dbReference type="ARBA" id="ARBA00000085"/>
    </source>
</evidence>
<feature type="domain" description="GAF" evidence="3">
    <location>
        <begin position="27"/>
        <end position="169"/>
    </location>
</feature>
<gene>
    <name evidence="4" type="ORF">D0C36_20295</name>
</gene>
<dbReference type="PANTHER" id="PTHR43102">
    <property type="entry name" value="SLR1143 PROTEIN"/>
    <property type="match status" value="1"/>
</dbReference>
<dbReference type="Gene3D" id="3.30.450.40">
    <property type="match status" value="1"/>
</dbReference>
<sequence length="377" mass="42573">MLPGAPMPLRELERLQSVNRFLKLDFSKEEELQNLITLAAELCHCPVALLTFIDEDKQCTNVRISSSSDPGTGKDPFCERVVRNGDMLVIEDIHSQQPAATGPGAAVSDPVRFYAGTPLITQDGHALGTLCVTDNKPGQLSEVQRKALRSLARQIIQLLEFDVSLQILKSQYVQARQSEIELRSFFESSLDHHLLLDSGFRILAFNRAWNNHVHNTYGLTMKRGELMTPYIHPRNFQGFYDDYISALNGKPVFDERCLTVKGKDTWRRVRFEPASDAAGKIIGVSVNCADITQQVEQKEIVNKQQMALRQIAFLQSHELRKPVASILGLISLLDPDRPGELIRQAEEIRLLQLSARELDDKIRLIIDHASANKEWHD</sequence>
<dbReference type="InterPro" id="IPR003018">
    <property type="entry name" value="GAF"/>
</dbReference>
<comment type="catalytic activity">
    <reaction evidence="1">
        <text>ATP + protein L-histidine = ADP + protein N-phospho-L-histidine.</text>
        <dbReference type="EC" id="2.7.13.3"/>
    </reaction>
</comment>
<dbReference type="EMBL" id="QWDC01000003">
    <property type="protein sequence ID" value="RFZ91275.1"/>
    <property type="molecule type" value="Genomic_DNA"/>
</dbReference>
<dbReference type="SUPFAM" id="SSF55785">
    <property type="entry name" value="PYP-like sensor domain (PAS domain)"/>
    <property type="match status" value="1"/>
</dbReference>
<comment type="caution">
    <text evidence="4">The sequence shown here is derived from an EMBL/GenBank/DDBJ whole genome shotgun (WGS) entry which is preliminary data.</text>
</comment>
<dbReference type="GO" id="GO:0000155">
    <property type="term" value="F:phosphorelay sensor kinase activity"/>
    <property type="evidence" value="ECO:0007669"/>
    <property type="project" value="InterPro"/>
</dbReference>
<dbReference type="InterPro" id="IPR035965">
    <property type="entry name" value="PAS-like_dom_sf"/>
</dbReference>
<proteinExistence type="predicted"/>
<evidence type="ECO:0000313" key="4">
    <source>
        <dbReference type="EMBL" id="RFZ91275.1"/>
    </source>
</evidence>
<evidence type="ECO:0000313" key="5">
    <source>
        <dbReference type="Proteomes" id="UP000264217"/>
    </source>
</evidence>
<dbReference type="SMART" id="SM00065">
    <property type="entry name" value="GAF"/>
    <property type="match status" value="1"/>
</dbReference>
<dbReference type="Proteomes" id="UP000264217">
    <property type="component" value="Unassembled WGS sequence"/>
</dbReference>
<evidence type="ECO:0000256" key="2">
    <source>
        <dbReference type="ARBA" id="ARBA00012438"/>
    </source>
</evidence>
<dbReference type="CDD" id="cd00082">
    <property type="entry name" value="HisKA"/>
    <property type="match status" value="1"/>
</dbReference>
<dbReference type="EC" id="2.7.13.3" evidence="2"/>
<dbReference type="InterPro" id="IPR003661">
    <property type="entry name" value="HisK_dim/P_dom"/>
</dbReference>
<dbReference type="NCBIfam" id="TIGR00229">
    <property type="entry name" value="sensory_box"/>
    <property type="match status" value="1"/>
</dbReference>